<dbReference type="AlphaFoldDB" id="A0A512ANB6"/>
<proteinExistence type="predicted"/>
<evidence type="ECO:0000313" key="3">
    <source>
        <dbReference type="Proteomes" id="UP000321464"/>
    </source>
</evidence>
<organism evidence="2 3">
    <name type="scientific">Novosphingobium sediminis</name>
    <dbReference type="NCBI Taxonomy" id="707214"/>
    <lineage>
        <taxon>Bacteria</taxon>
        <taxon>Pseudomonadati</taxon>
        <taxon>Pseudomonadota</taxon>
        <taxon>Alphaproteobacteria</taxon>
        <taxon>Sphingomonadales</taxon>
        <taxon>Sphingomonadaceae</taxon>
        <taxon>Novosphingobium</taxon>
    </lineage>
</organism>
<feature type="region of interest" description="Disordered" evidence="1">
    <location>
        <begin position="1"/>
        <end position="23"/>
    </location>
</feature>
<keyword evidence="3" id="KW-1185">Reference proteome</keyword>
<dbReference type="RefSeq" id="WP_147160514.1">
    <property type="nucleotide sequence ID" value="NZ_BJYR01000020.1"/>
</dbReference>
<accession>A0A512ANB6</accession>
<comment type="caution">
    <text evidence="2">The sequence shown here is derived from an EMBL/GenBank/DDBJ whole genome shotgun (WGS) entry which is preliminary data.</text>
</comment>
<gene>
    <name evidence="2" type="ORF">NSE01_30160</name>
</gene>
<name>A0A512ANB6_9SPHN</name>
<evidence type="ECO:0000256" key="1">
    <source>
        <dbReference type="SAM" id="MobiDB-lite"/>
    </source>
</evidence>
<protein>
    <submittedName>
        <fullName evidence="2">Uncharacterized protein</fullName>
    </submittedName>
</protein>
<evidence type="ECO:0000313" key="2">
    <source>
        <dbReference type="EMBL" id="GEO01184.1"/>
    </source>
</evidence>
<dbReference type="EMBL" id="BJYR01000020">
    <property type="protein sequence ID" value="GEO01184.1"/>
    <property type="molecule type" value="Genomic_DNA"/>
</dbReference>
<sequence>MRARSPWYLQADSTEDQHKEAELTRSEAAITPTYGRLRQGFVYKRVPHSTLKSIANSADTEDLYDQSYNDRARVRVAGPFTAESLST</sequence>
<dbReference type="Proteomes" id="UP000321464">
    <property type="component" value="Unassembled WGS sequence"/>
</dbReference>
<reference evidence="2 3" key="1">
    <citation type="submission" date="2019-07" db="EMBL/GenBank/DDBJ databases">
        <title>Whole genome shotgun sequence of Novosphingobium sediminis NBRC 106119.</title>
        <authorList>
            <person name="Hosoyama A."/>
            <person name="Uohara A."/>
            <person name="Ohji S."/>
            <person name="Ichikawa N."/>
        </authorList>
    </citation>
    <scope>NUCLEOTIDE SEQUENCE [LARGE SCALE GENOMIC DNA]</scope>
    <source>
        <strain evidence="2 3">NBRC 106119</strain>
    </source>
</reference>